<feature type="compositionally biased region" description="Low complexity" evidence="1">
    <location>
        <begin position="1526"/>
        <end position="1551"/>
    </location>
</feature>
<evidence type="ECO:0000313" key="3">
    <source>
        <dbReference type="EMBL" id="CAD7241852.1"/>
    </source>
</evidence>
<feature type="compositionally biased region" description="Basic and acidic residues" evidence="1">
    <location>
        <begin position="580"/>
        <end position="597"/>
    </location>
</feature>
<dbReference type="EMBL" id="LR899704">
    <property type="protein sequence ID" value="CAD7241852.1"/>
    <property type="molecule type" value="Genomic_DNA"/>
</dbReference>
<gene>
    <name evidence="3" type="ORF">DSTB1V02_LOCUS1830</name>
</gene>
<feature type="compositionally biased region" description="Low complexity" evidence="1">
    <location>
        <begin position="1310"/>
        <end position="1331"/>
    </location>
</feature>
<dbReference type="Proteomes" id="UP000677054">
    <property type="component" value="Unassembled WGS sequence"/>
</dbReference>
<accession>A0A7R8ZYQ8</accession>
<feature type="region of interest" description="Disordered" evidence="1">
    <location>
        <begin position="631"/>
        <end position="692"/>
    </location>
</feature>
<feature type="compositionally biased region" description="Polar residues" evidence="1">
    <location>
        <begin position="385"/>
        <end position="409"/>
    </location>
</feature>
<feature type="compositionally biased region" description="Polar residues" evidence="1">
    <location>
        <begin position="994"/>
        <end position="1006"/>
    </location>
</feature>
<sequence>MLVLEKGRDEGPSYVSPLTPADLRKGYSAPYPFQTTTTSVTETSTPVLVQGIDISSFHDIEQLKSLLNKCQEYEDRRLVRERIRTLSKKTGTSELHHHHHHHHHPERVGSSPVRVVKSPLDSNRQPFQSSQGESTPLTPLICDQLRFSLQEALLRKGGGNTITFPLPNLGNPNASGAEESLFDSGTESGDDPGSDRGEELSHFMEGIQESLCQSDRTLDTGILNDVEHVLNRLKFSLRSAMTEADSAHADQFNLVTKDGPTSEKWTLSTEQGSELLALIDRLQGSLETMCQRPTAQPDIVPSSSQTSMDSDCLVTTGRLTFPVGPEAMNVHGRGDSSNLGINSPGEGTNNSNQKNLPPWKIRVARRRAMARSHTLGGDGEEELSAVQSVLQTQTSSKNPPPWNSFSTTCNPKPFRRVNLSDSIPHSKSLDSVFSKLQIWQLPDGKTGIDVDEDYGQSAISKLYPPVKSSSIDLHRQQSDQKRASLQLRRQNSFDSGDEADRSKDTTGDELDYEMPDLIPHSLKKGSNDTFKAFGMNKAEAEKPTLMPTVVDPSEMLFTPEQTVKIAIHKAAINKQLSVDESSKSMDEPEHVSQEEKASGYSTVSQDLSDKRSQFLLSQLSDADMRLGSQFSEKTDTQSGKPPFLSKMENKKKARRSQTAVVQRQHLDSDDARREDVRSDAEDNHPVKFTPKTTGDAKFASFLKRSGQAEERVISKPAYLASAEKDRNWKNRYSNLKHAFEGPQDTESMSRASASVPPSPTVHKNMWVSSEKKAEPLVQSKSARHEEVEHSTVGSQTKKMTEKLLAEAEAQKVVMPVKKQSTSKWPPVFSKPEPAVQPTRSSSVPPVSFNRPLAISAEDKKPEPVESNKSWRPQNVPYTPTSIVAKRCEKINSGSRAETSPTPPKTPWNSQSLVAARVKFPSQSNISNVKPVFLQSSHPETRAVKDFSAMISSSSQPPSPAPIKKFQPAQAFDSYRPQSVQMQPQPWSTRDLEPGTQTHTKPQSTTHGEPLIKAQGKSIYDHGLAPQVQPRLAHRQEPSQSHSYHNEPLRTLPHPYHHENQPRTQPHPPYHEHQRQTQPLPSYHETQPRRQSQPTYHNDNQHRAQSHLTHHDYQRQTQPLASHQHETQPRTQPTYHNDNQHRAQPHLAHHDYQRQTQPLASYQHENQPRIQPNNRNEAAALEDSMHQQESSTQQQSSAASTPCSEMSFDAELPPPVVRIAGQDKKYGAVSHNPVDSSRVPGMLLQNSMLGKPGPGVAHGSSCSDKAVSPLNSSVSRKPGPVSVSSTATAGIPNYGPGQHSPFSVKTQVQNSASPRKSVPSPVVVKSDPSIVSNINRSPNQSQKVVRQDKPSFESNVPAPQDRGVPSPRRTTLSGTKSQSLELVQRVQETRKQQEVPDTSRNRSVGKLTRPQSLLIPDESSRSRSRSRSPKSPAYIPPRQFEARLDSETVISKRQAVEAFFSGQQLQKSSSQPLVRLQRQDTVEREFEELVQEADEKASIWQSRSLDTGTSTHHAHIVRKWLQDNFSSSGNATTTATSTSTTTTTSTSTSSSTPCTKPLVVERCPSMEKGRLVEEASQKEGIASLRLYVTPTGDGDNCLALFPDRKDIHRNSEDDTDGSDDIIGGKQGFFKGDREGGVFVEDDGEQIFFRRDQVFF</sequence>
<keyword evidence="4" id="KW-1185">Reference proteome</keyword>
<feature type="compositionally biased region" description="Polar residues" evidence="1">
    <location>
        <begin position="335"/>
        <end position="355"/>
    </location>
</feature>
<dbReference type="InterPro" id="IPR022189">
    <property type="entry name" value="SMTN"/>
</dbReference>
<feature type="compositionally biased region" description="Polar residues" evidence="1">
    <location>
        <begin position="1088"/>
        <end position="1097"/>
    </location>
</feature>
<feature type="region of interest" description="Disordered" evidence="1">
    <location>
        <begin position="89"/>
        <end position="112"/>
    </location>
</feature>
<feature type="region of interest" description="Disordered" evidence="1">
    <location>
        <begin position="165"/>
        <end position="198"/>
    </location>
</feature>
<protein>
    <recommendedName>
        <fullName evidence="2">Smoothelin domain-containing protein</fullName>
    </recommendedName>
</protein>
<organism evidence="3">
    <name type="scientific">Darwinula stevensoni</name>
    <dbReference type="NCBI Taxonomy" id="69355"/>
    <lineage>
        <taxon>Eukaryota</taxon>
        <taxon>Metazoa</taxon>
        <taxon>Ecdysozoa</taxon>
        <taxon>Arthropoda</taxon>
        <taxon>Crustacea</taxon>
        <taxon>Oligostraca</taxon>
        <taxon>Ostracoda</taxon>
        <taxon>Podocopa</taxon>
        <taxon>Podocopida</taxon>
        <taxon>Darwinulocopina</taxon>
        <taxon>Darwinuloidea</taxon>
        <taxon>Darwinulidae</taxon>
        <taxon>Darwinula</taxon>
    </lineage>
</organism>
<evidence type="ECO:0000259" key="2">
    <source>
        <dbReference type="Pfam" id="PF12510"/>
    </source>
</evidence>
<feature type="compositionally biased region" description="Polar residues" evidence="1">
    <location>
        <begin position="975"/>
        <end position="987"/>
    </location>
</feature>
<feature type="region of interest" description="Disordered" evidence="1">
    <location>
        <begin position="373"/>
        <end position="409"/>
    </location>
</feature>
<feature type="region of interest" description="Disordered" evidence="1">
    <location>
        <begin position="1526"/>
        <end position="1555"/>
    </location>
</feature>
<feature type="region of interest" description="Disordered" evidence="1">
    <location>
        <begin position="331"/>
        <end position="357"/>
    </location>
</feature>
<feature type="region of interest" description="Disordered" evidence="1">
    <location>
        <begin position="817"/>
        <end position="882"/>
    </location>
</feature>
<name>A0A7R8ZYQ8_9CRUS</name>
<feature type="region of interest" description="Disordered" evidence="1">
    <location>
        <begin position="1178"/>
        <end position="1208"/>
    </location>
</feature>
<feature type="region of interest" description="Disordered" evidence="1">
    <location>
        <begin position="468"/>
        <end position="513"/>
    </location>
</feature>
<feature type="compositionally biased region" description="Polar residues" evidence="1">
    <location>
        <begin position="1332"/>
        <end position="1343"/>
    </location>
</feature>
<dbReference type="EMBL" id="CAJPEV010000187">
    <property type="protein sequence ID" value="CAG0881998.1"/>
    <property type="molecule type" value="Genomic_DNA"/>
</dbReference>
<proteinExistence type="predicted"/>
<feature type="region of interest" description="Disordered" evidence="1">
    <location>
        <begin position="973"/>
        <end position="1008"/>
    </location>
</feature>
<feature type="region of interest" description="Disordered" evidence="1">
    <location>
        <begin position="741"/>
        <end position="798"/>
    </location>
</feature>
<feature type="compositionally biased region" description="Polar residues" evidence="1">
    <location>
        <begin position="866"/>
        <end position="881"/>
    </location>
</feature>
<feature type="compositionally biased region" description="Polar residues" evidence="1">
    <location>
        <begin position="1367"/>
        <end position="1380"/>
    </location>
</feature>
<evidence type="ECO:0000256" key="1">
    <source>
        <dbReference type="SAM" id="MobiDB-lite"/>
    </source>
</evidence>
<dbReference type="Pfam" id="PF12510">
    <property type="entry name" value="Smoothelin"/>
    <property type="match status" value="1"/>
</dbReference>
<feature type="domain" description="Smoothelin" evidence="2">
    <location>
        <begin position="52"/>
        <end position="89"/>
    </location>
</feature>
<feature type="compositionally biased region" description="Basic and acidic residues" evidence="1">
    <location>
        <begin position="472"/>
        <end position="482"/>
    </location>
</feature>
<feature type="region of interest" description="Disordered" evidence="1">
    <location>
        <begin position="578"/>
        <end position="605"/>
    </location>
</feature>
<feature type="compositionally biased region" description="Basic and acidic residues" evidence="1">
    <location>
        <begin position="664"/>
        <end position="685"/>
    </location>
</feature>
<feature type="region of interest" description="Disordered" evidence="1">
    <location>
        <begin position="1028"/>
        <end position="1140"/>
    </location>
</feature>
<feature type="compositionally biased region" description="Polar residues" evidence="1">
    <location>
        <begin position="1299"/>
        <end position="1309"/>
    </location>
</feature>
<feature type="region of interest" description="Disordered" evidence="1">
    <location>
        <begin position="1243"/>
        <end position="1435"/>
    </location>
</feature>
<feature type="compositionally biased region" description="Basic residues" evidence="1">
    <location>
        <begin position="96"/>
        <end position="105"/>
    </location>
</feature>
<reference evidence="3" key="1">
    <citation type="submission" date="2020-11" db="EMBL/GenBank/DDBJ databases">
        <authorList>
            <person name="Tran Van P."/>
        </authorList>
    </citation>
    <scope>NUCLEOTIDE SEQUENCE</scope>
</reference>
<feature type="compositionally biased region" description="Basic and acidic residues" evidence="1">
    <location>
        <begin position="856"/>
        <end position="865"/>
    </location>
</feature>
<evidence type="ECO:0000313" key="4">
    <source>
        <dbReference type="Proteomes" id="UP000677054"/>
    </source>
</evidence>
<feature type="compositionally biased region" description="Low complexity" evidence="1">
    <location>
        <begin position="1186"/>
        <end position="1200"/>
    </location>
</feature>
<dbReference type="OrthoDB" id="10017054at2759"/>
<feature type="compositionally biased region" description="Basic and acidic residues" evidence="1">
    <location>
        <begin position="1386"/>
        <end position="1399"/>
    </location>
</feature>